<keyword evidence="2" id="KW-0378">Hydrolase</keyword>
<comment type="cofactor">
    <cofactor evidence="1">
        <name>Mg(2+)</name>
        <dbReference type="ChEBI" id="CHEBI:18420"/>
    </cofactor>
    <text evidence="1">Binds 2 magnesium ions per subunit.</text>
</comment>
<feature type="binding site" evidence="1">
    <location>
        <position position="249"/>
    </location>
    <ligand>
        <name>Mg(2+)</name>
        <dbReference type="ChEBI" id="CHEBI:18420"/>
        <label>1</label>
    </ligand>
</feature>
<dbReference type="InterPro" id="IPR050792">
    <property type="entry name" value="ADP-ribosylglycohydrolase"/>
</dbReference>
<dbReference type="PANTHER" id="PTHR16222">
    <property type="entry name" value="ADP-RIBOSYLGLYCOHYDROLASE"/>
    <property type="match status" value="1"/>
</dbReference>
<dbReference type="STRING" id="1844972.A7K91_00795"/>
<comment type="caution">
    <text evidence="2">The sequence shown here is derived from an EMBL/GenBank/DDBJ whole genome shotgun (WGS) entry which is preliminary data.</text>
</comment>
<name>A0A1A5Y9Z6_9BACL</name>
<sequence length="297" mass="32640">MLDKIKLDQIKGALYGVAVGDALGGTTEFMSAGEVSAAYGYLTDIIGGGVWRLEPGEVTDDTMMTLCVAEGILDSSDSPMEAIGERFLAWYKSDPKDIGNIIRHVLGGYDGHWFEAAYIAHMSMGQSAGNGSLMRCLPVALCYTEPEEMAKVTVIQSRMTHYDQRCDRDCLMYNRIAFAILNENVALRDAIQREITGTEYEFLLNGEPGCEPSGYIVHTTRWVLHLLLTSESYEEVVQRAANQGGDSDTIAAIAGGLAGIHYGYNGIPKAYSEKILIKDKLDDVVLRIMELRGTKHH</sequence>
<dbReference type="InterPro" id="IPR005502">
    <property type="entry name" value="Ribosyl_crysJ1"/>
</dbReference>
<evidence type="ECO:0000313" key="3">
    <source>
        <dbReference type="Proteomes" id="UP000092024"/>
    </source>
</evidence>
<accession>A0A1A5Y9Z6</accession>
<reference evidence="2 3" key="1">
    <citation type="submission" date="2016-05" db="EMBL/GenBank/DDBJ databases">
        <title>Paenibacillus oryzae. sp. nov., isolated from the rice root.</title>
        <authorList>
            <person name="Zhang J."/>
            <person name="Zhang X."/>
        </authorList>
    </citation>
    <scope>NUCLEOTIDE SEQUENCE [LARGE SCALE GENOMIC DNA]</scope>
    <source>
        <strain evidence="2 3">1DrF-4</strain>
    </source>
</reference>
<proteinExistence type="predicted"/>
<keyword evidence="3" id="KW-1185">Reference proteome</keyword>
<protein>
    <submittedName>
        <fullName evidence="2">ADP-ribosyl-[dinitrogen reductase] hydrolase</fullName>
    </submittedName>
</protein>
<keyword evidence="1" id="KW-0460">Magnesium</keyword>
<organism evidence="2 3">
    <name type="scientific">Paenibacillus oryzae</name>
    <dbReference type="NCBI Taxonomy" id="1844972"/>
    <lineage>
        <taxon>Bacteria</taxon>
        <taxon>Bacillati</taxon>
        <taxon>Bacillota</taxon>
        <taxon>Bacilli</taxon>
        <taxon>Bacillales</taxon>
        <taxon>Paenibacillaceae</taxon>
        <taxon>Paenibacillus</taxon>
    </lineage>
</organism>
<dbReference type="Gene3D" id="1.10.4080.10">
    <property type="entry name" value="ADP-ribosylation/Crystallin J1"/>
    <property type="match status" value="1"/>
</dbReference>
<dbReference type="OrthoDB" id="9798107at2"/>
<dbReference type="InterPro" id="IPR036705">
    <property type="entry name" value="Ribosyl_crysJ1_sf"/>
</dbReference>
<feature type="binding site" evidence="1">
    <location>
        <position position="61"/>
    </location>
    <ligand>
        <name>Mg(2+)</name>
        <dbReference type="ChEBI" id="CHEBI:18420"/>
        <label>1</label>
    </ligand>
</feature>
<gene>
    <name evidence="2" type="ORF">A7K91_00795</name>
</gene>
<feature type="binding site" evidence="1">
    <location>
        <position position="59"/>
    </location>
    <ligand>
        <name>Mg(2+)</name>
        <dbReference type="ChEBI" id="CHEBI:18420"/>
        <label>1</label>
    </ligand>
</feature>
<dbReference type="EMBL" id="LYPA01000080">
    <property type="protein sequence ID" value="OBR62200.1"/>
    <property type="molecule type" value="Genomic_DNA"/>
</dbReference>
<evidence type="ECO:0000313" key="2">
    <source>
        <dbReference type="EMBL" id="OBR62200.1"/>
    </source>
</evidence>
<dbReference type="GO" id="GO:0046872">
    <property type="term" value="F:metal ion binding"/>
    <property type="evidence" value="ECO:0007669"/>
    <property type="project" value="UniProtKB-KW"/>
</dbReference>
<dbReference type="Proteomes" id="UP000092024">
    <property type="component" value="Unassembled WGS sequence"/>
</dbReference>
<dbReference type="SUPFAM" id="SSF101478">
    <property type="entry name" value="ADP-ribosylglycohydrolase"/>
    <property type="match status" value="1"/>
</dbReference>
<feature type="binding site" evidence="1">
    <location>
        <position position="248"/>
    </location>
    <ligand>
        <name>Mg(2+)</name>
        <dbReference type="ChEBI" id="CHEBI:18420"/>
        <label>1</label>
    </ligand>
</feature>
<dbReference type="AlphaFoldDB" id="A0A1A5Y9Z6"/>
<feature type="binding site" evidence="1">
    <location>
        <position position="60"/>
    </location>
    <ligand>
        <name>Mg(2+)</name>
        <dbReference type="ChEBI" id="CHEBI:18420"/>
        <label>1</label>
    </ligand>
</feature>
<dbReference type="GO" id="GO:0016787">
    <property type="term" value="F:hydrolase activity"/>
    <property type="evidence" value="ECO:0007669"/>
    <property type="project" value="UniProtKB-KW"/>
</dbReference>
<dbReference type="PANTHER" id="PTHR16222:SF12">
    <property type="entry name" value="ADP-RIBOSYLGLYCOHYDROLASE-RELATED"/>
    <property type="match status" value="1"/>
</dbReference>
<dbReference type="Pfam" id="PF03747">
    <property type="entry name" value="ADP_ribosyl_GH"/>
    <property type="match status" value="1"/>
</dbReference>
<keyword evidence="1" id="KW-0479">Metal-binding</keyword>
<feature type="binding site" evidence="1">
    <location>
        <position position="246"/>
    </location>
    <ligand>
        <name>Mg(2+)</name>
        <dbReference type="ChEBI" id="CHEBI:18420"/>
        <label>1</label>
    </ligand>
</feature>
<evidence type="ECO:0000256" key="1">
    <source>
        <dbReference type="PIRSR" id="PIRSR605502-1"/>
    </source>
</evidence>